<dbReference type="Pfam" id="PF00646">
    <property type="entry name" value="F-box"/>
    <property type="match status" value="1"/>
</dbReference>
<dbReference type="Gene3D" id="1.20.1280.50">
    <property type="match status" value="1"/>
</dbReference>
<dbReference type="Proteomes" id="UP000636709">
    <property type="component" value="Unassembled WGS sequence"/>
</dbReference>
<dbReference type="PANTHER" id="PTHR34223">
    <property type="entry name" value="OS11G0201299 PROTEIN"/>
    <property type="match status" value="1"/>
</dbReference>
<accession>A0A835BZ19</accession>
<reference evidence="2" key="1">
    <citation type="submission" date="2020-07" db="EMBL/GenBank/DDBJ databases">
        <title>Genome sequence and genetic diversity analysis of an under-domesticated orphan crop, white fonio (Digitaria exilis).</title>
        <authorList>
            <person name="Bennetzen J.L."/>
            <person name="Chen S."/>
            <person name="Ma X."/>
            <person name="Wang X."/>
            <person name="Yssel A.E.J."/>
            <person name="Chaluvadi S.R."/>
            <person name="Johnson M."/>
            <person name="Gangashetty P."/>
            <person name="Hamidou F."/>
            <person name="Sanogo M.D."/>
            <person name="Zwaenepoel A."/>
            <person name="Wallace J."/>
            <person name="Van De Peer Y."/>
            <person name="Van Deynze A."/>
        </authorList>
    </citation>
    <scope>NUCLEOTIDE SEQUENCE</scope>
    <source>
        <tissue evidence="2">Leaves</tissue>
    </source>
</reference>
<feature type="domain" description="F-box" evidence="1">
    <location>
        <begin position="19"/>
        <end position="55"/>
    </location>
</feature>
<dbReference type="SUPFAM" id="SSF81383">
    <property type="entry name" value="F-box domain"/>
    <property type="match status" value="1"/>
</dbReference>
<gene>
    <name evidence="2" type="ORF">HU200_029312</name>
</gene>
<dbReference type="InterPro" id="IPR036047">
    <property type="entry name" value="F-box-like_dom_sf"/>
</dbReference>
<protein>
    <recommendedName>
        <fullName evidence="1">F-box domain-containing protein</fullName>
    </recommendedName>
</protein>
<name>A0A835BZ19_9POAL</name>
<dbReference type="OrthoDB" id="690775at2759"/>
<dbReference type="PANTHER" id="PTHR34223:SF115">
    <property type="entry name" value="F-BOX DOMAIN-CONTAINING PROTEIN"/>
    <property type="match status" value="1"/>
</dbReference>
<organism evidence="2 3">
    <name type="scientific">Digitaria exilis</name>
    <dbReference type="NCBI Taxonomy" id="1010633"/>
    <lineage>
        <taxon>Eukaryota</taxon>
        <taxon>Viridiplantae</taxon>
        <taxon>Streptophyta</taxon>
        <taxon>Embryophyta</taxon>
        <taxon>Tracheophyta</taxon>
        <taxon>Spermatophyta</taxon>
        <taxon>Magnoliopsida</taxon>
        <taxon>Liliopsida</taxon>
        <taxon>Poales</taxon>
        <taxon>Poaceae</taxon>
        <taxon>PACMAD clade</taxon>
        <taxon>Panicoideae</taxon>
        <taxon>Panicodae</taxon>
        <taxon>Paniceae</taxon>
        <taxon>Anthephorinae</taxon>
        <taxon>Digitaria</taxon>
    </lineage>
</organism>
<proteinExistence type="predicted"/>
<dbReference type="InterPro" id="IPR001810">
    <property type="entry name" value="F-box_dom"/>
</dbReference>
<dbReference type="EMBL" id="JACEFO010001753">
    <property type="protein sequence ID" value="KAF8711291.1"/>
    <property type="molecule type" value="Genomic_DNA"/>
</dbReference>
<evidence type="ECO:0000259" key="1">
    <source>
        <dbReference type="PROSITE" id="PS50181"/>
    </source>
</evidence>
<keyword evidence="3" id="KW-1185">Reference proteome</keyword>
<evidence type="ECO:0000313" key="2">
    <source>
        <dbReference type="EMBL" id="KAF8711291.1"/>
    </source>
</evidence>
<dbReference type="InterPro" id="IPR053197">
    <property type="entry name" value="F-box_SCFL_complex_component"/>
</dbReference>
<evidence type="ECO:0000313" key="3">
    <source>
        <dbReference type="Proteomes" id="UP000636709"/>
    </source>
</evidence>
<sequence>MPAGKSHKGAPAADPAIGGDRIGALPDEILHRILSFLPAQQAVRTCVLARRWIHLWKYATGLRIVGADGNAPVPFEEVHEFVDSLLLLRGSSPLETFDVRVAGAAVDVRHLTLWVRYGMICNVQVLRLEVHGNAPALLRFEDPPLASRHLTKLELRGLAFNKDFLDFSRCPAIQDLIIKECSFKHAERILSQSLKHINIVRGIFNNLSSRTPIHTPNLASLKLHVSGGRTPILDRMPLLVSADVLINSCDSCSRSDNGDCGDESCKGCIPNDTSSVLLHGISEAEKLLLASGTKTVYLQLKQSYSCSPYFKHHAYLKDLLIYMAATCPVYFQEGLEMLSYF</sequence>
<dbReference type="PROSITE" id="PS50181">
    <property type="entry name" value="FBOX"/>
    <property type="match status" value="1"/>
</dbReference>
<dbReference type="AlphaFoldDB" id="A0A835BZ19"/>
<dbReference type="InterPro" id="IPR053781">
    <property type="entry name" value="F-box_AtFBL13-like"/>
</dbReference>
<dbReference type="CDD" id="cd22160">
    <property type="entry name" value="F-box_AtFBL13-like"/>
    <property type="match status" value="1"/>
</dbReference>
<comment type="caution">
    <text evidence="2">The sequence shown here is derived from an EMBL/GenBank/DDBJ whole genome shotgun (WGS) entry which is preliminary data.</text>
</comment>